<dbReference type="InterPro" id="IPR000551">
    <property type="entry name" value="MerR-type_HTH_dom"/>
</dbReference>
<dbReference type="InterPro" id="IPR009061">
    <property type="entry name" value="DNA-bd_dom_put_sf"/>
</dbReference>
<reference evidence="4" key="1">
    <citation type="journal article" date="2019" name="Int. J. Syst. Evol. Microbiol.">
        <title>The Global Catalogue of Microorganisms (GCM) 10K type strain sequencing project: providing services to taxonomists for standard genome sequencing and annotation.</title>
        <authorList>
            <consortium name="The Broad Institute Genomics Platform"/>
            <consortium name="The Broad Institute Genome Sequencing Center for Infectious Disease"/>
            <person name="Wu L."/>
            <person name="Ma J."/>
        </authorList>
    </citation>
    <scope>NUCLEOTIDE SEQUENCE [LARGE SCALE GENOMIC DNA]</scope>
    <source>
        <strain evidence="4">CCUG 42722</strain>
    </source>
</reference>
<sequence length="352" mass="38284">MNTTDNTLYPIGDAAHRTGLSVSAIRFYSDEGMVEPTGLTSAGHRLYGVQAIAQLDFIRTLRELGTGLEQIRQVLTGESTLRYLLAEHLDVVERQEADLRIRRSVLRALVRQENPGERIGLMSRLVTMPDADRQRLIADFWQEVNAGLPTDDAERLGEVQPRLPVDPTAAQLEAWITLAELLQDAEFRSATRAYLQEAYGSSPGAIVSTPPVQTFIAAAGEDVMPKLIAAHASGLAPDDPHSRELAARLVHQTADALGAPLDDGLWERIALGFRRMGQVMHEVLHDPDYEATHKRYLSLVATINGEPSPDAELEAASSPGAAQAPGTDLFELGPWLAEAILAARPTGARPGR</sequence>
<dbReference type="InterPro" id="IPR047057">
    <property type="entry name" value="MerR_fam"/>
</dbReference>
<dbReference type="PANTHER" id="PTHR30204:SF93">
    <property type="entry name" value="HTH MERR-TYPE DOMAIN-CONTAINING PROTEIN"/>
    <property type="match status" value="1"/>
</dbReference>
<evidence type="ECO:0000259" key="2">
    <source>
        <dbReference type="PROSITE" id="PS50937"/>
    </source>
</evidence>
<evidence type="ECO:0000313" key="3">
    <source>
        <dbReference type="EMBL" id="MFC4630985.1"/>
    </source>
</evidence>
<evidence type="ECO:0000256" key="1">
    <source>
        <dbReference type="ARBA" id="ARBA00023125"/>
    </source>
</evidence>
<dbReference type="PROSITE" id="PS50937">
    <property type="entry name" value="HTH_MERR_2"/>
    <property type="match status" value="1"/>
</dbReference>
<dbReference type="RefSeq" id="WP_377139548.1">
    <property type="nucleotide sequence ID" value="NZ_JBHSFI010000007.1"/>
</dbReference>
<accession>A0ABV9HNN1</accession>
<protein>
    <submittedName>
        <fullName evidence="3">MerR family transcriptional regulator</fullName>
    </submittedName>
</protein>
<dbReference type="PRINTS" id="PR00040">
    <property type="entry name" value="HTHMERR"/>
</dbReference>
<comment type="caution">
    <text evidence="3">The sequence shown here is derived from an EMBL/GenBank/DDBJ whole genome shotgun (WGS) entry which is preliminary data.</text>
</comment>
<dbReference type="EMBL" id="JBHSFI010000007">
    <property type="protein sequence ID" value="MFC4630985.1"/>
    <property type="molecule type" value="Genomic_DNA"/>
</dbReference>
<dbReference type="SUPFAM" id="SSF46955">
    <property type="entry name" value="Putative DNA-binding domain"/>
    <property type="match status" value="1"/>
</dbReference>
<name>A0ABV9HNN1_9MICO</name>
<organism evidence="3 4">
    <name type="scientific">Promicromonospora alba</name>
    <dbReference type="NCBI Taxonomy" id="1616110"/>
    <lineage>
        <taxon>Bacteria</taxon>
        <taxon>Bacillati</taxon>
        <taxon>Actinomycetota</taxon>
        <taxon>Actinomycetes</taxon>
        <taxon>Micrococcales</taxon>
        <taxon>Promicromonosporaceae</taxon>
        <taxon>Promicromonospora</taxon>
    </lineage>
</organism>
<dbReference type="PANTHER" id="PTHR30204">
    <property type="entry name" value="REDOX-CYCLING DRUG-SENSING TRANSCRIPTIONAL ACTIVATOR SOXR"/>
    <property type="match status" value="1"/>
</dbReference>
<dbReference type="CDD" id="cd00592">
    <property type="entry name" value="HTH_MerR-like"/>
    <property type="match status" value="1"/>
</dbReference>
<dbReference type="Gene3D" id="1.10.1660.10">
    <property type="match status" value="1"/>
</dbReference>
<evidence type="ECO:0000313" key="4">
    <source>
        <dbReference type="Proteomes" id="UP001596011"/>
    </source>
</evidence>
<keyword evidence="1" id="KW-0238">DNA-binding</keyword>
<dbReference type="Pfam" id="PF13411">
    <property type="entry name" value="MerR_1"/>
    <property type="match status" value="1"/>
</dbReference>
<proteinExistence type="predicted"/>
<keyword evidence="4" id="KW-1185">Reference proteome</keyword>
<gene>
    <name evidence="3" type="ORF">ACFO6V_22245</name>
</gene>
<feature type="domain" description="HTH merR-type" evidence="2">
    <location>
        <begin position="8"/>
        <end position="77"/>
    </location>
</feature>
<dbReference type="Proteomes" id="UP001596011">
    <property type="component" value="Unassembled WGS sequence"/>
</dbReference>
<dbReference type="SMART" id="SM00422">
    <property type="entry name" value="HTH_MERR"/>
    <property type="match status" value="1"/>
</dbReference>